<dbReference type="Pfam" id="PF00149">
    <property type="entry name" value="Metallophos"/>
    <property type="match status" value="1"/>
</dbReference>
<dbReference type="Gene3D" id="2.60.40.380">
    <property type="entry name" value="Purple acid phosphatase-like, N-terminal"/>
    <property type="match status" value="1"/>
</dbReference>
<sequence>MPCCLAAPHALLRVLHSAARRGTAQVRPPYDPDRDPDAVSAVNLELVTLTEDRAVITWHTGVEGSDDGLGRMVPASTEGEVVYGTHPAHLNQTASEGRHTAHHYVELTGLEPGQTYYYQARSRGSAATPTPLHLVSGNAVGTSLHGFGSRGGPYSFTTPQPPPGRHLLSIALCNDLHLGETTAGLVTGMPLMRGISQQLGLGPYPEIMGRALVEEAHRRGAGHLLAAGDISAGGAPRDLAEARRLLDGFGTYGQDYFVVRGNHDRRGRPGLHGPGLREERGDTFLDAFPAGGGPGGGGPGGGSAYFARDLGGLRILGLDTYEKKGSGAGSGGLSDEQLAWFRADVRAHKDQPTLVFGHHPLTVRNSPFPVTSGQRLNRRQARAILGTYAAAPGVFLHHAGHTHRNKRTVLPQARHVTLQEVGAVKEYPGGFCLLRIHTGGYALNYYKTGSGPAREWSERSRRVAAGLWPQYALGRSVRDRNSVVVRDLSGITPAEAGLSAVHGRGSGRR</sequence>
<dbReference type="InterPro" id="IPR029052">
    <property type="entry name" value="Metallo-depent_PP-like"/>
</dbReference>
<name>A0ABZ1JJM1_9ACTN</name>
<protein>
    <submittedName>
        <fullName evidence="4">Metallophosphoesterase family protein</fullName>
    </submittedName>
</protein>
<dbReference type="EMBL" id="CP108133">
    <property type="protein sequence ID" value="WTP51209.1"/>
    <property type="molecule type" value="Genomic_DNA"/>
</dbReference>
<gene>
    <name evidence="4" type="ORF">OG288_24605</name>
</gene>
<dbReference type="SUPFAM" id="SSF56300">
    <property type="entry name" value="Metallo-dependent phosphatases"/>
    <property type="match status" value="1"/>
</dbReference>
<dbReference type="PANTHER" id="PTHR43143">
    <property type="entry name" value="METALLOPHOSPHOESTERASE, CALCINEURIN SUPERFAMILY"/>
    <property type="match status" value="1"/>
</dbReference>
<keyword evidence="5" id="KW-1185">Reference proteome</keyword>
<keyword evidence="1" id="KW-0732">Signal</keyword>
<accession>A0ABZ1JJM1</accession>
<dbReference type="Proteomes" id="UP001432166">
    <property type="component" value="Chromosome"/>
</dbReference>
<evidence type="ECO:0000313" key="5">
    <source>
        <dbReference type="Proteomes" id="UP001432166"/>
    </source>
</evidence>
<dbReference type="InterPro" id="IPR004843">
    <property type="entry name" value="Calcineurin-like_PHP"/>
</dbReference>
<feature type="domain" description="Calcineurin-like phosphoesterase" evidence="2">
    <location>
        <begin position="169"/>
        <end position="404"/>
    </location>
</feature>
<organism evidence="4 5">
    <name type="scientific">Streptomyces tauricus</name>
    <dbReference type="NCBI Taxonomy" id="68274"/>
    <lineage>
        <taxon>Bacteria</taxon>
        <taxon>Bacillati</taxon>
        <taxon>Actinomycetota</taxon>
        <taxon>Actinomycetes</taxon>
        <taxon>Kitasatosporales</taxon>
        <taxon>Streptomycetaceae</taxon>
        <taxon>Streptomyces</taxon>
        <taxon>Streptomyces aurantiacus group</taxon>
    </lineage>
</organism>
<dbReference type="RefSeq" id="WP_328938327.1">
    <property type="nucleotide sequence ID" value="NZ_CP108133.1"/>
</dbReference>
<reference evidence="4" key="1">
    <citation type="submission" date="2022-10" db="EMBL/GenBank/DDBJ databases">
        <title>The complete genomes of actinobacterial strains from the NBC collection.</title>
        <authorList>
            <person name="Joergensen T.S."/>
            <person name="Alvarez Arevalo M."/>
            <person name="Sterndorff E.B."/>
            <person name="Faurdal D."/>
            <person name="Vuksanovic O."/>
            <person name="Mourched A.-S."/>
            <person name="Charusanti P."/>
            <person name="Shaw S."/>
            <person name="Blin K."/>
            <person name="Weber T."/>
        </authorList>
    </citation>
    <scope>NUCLEOTIDE SEQUENCE</scope>
    <source>
        <strain evidence="4">NBC_00189</strain>
    </source>
</reference>
<evidence type="ECO:0000259" key="2">
    <source>
        <dbReference type="Pfam" id="PF00149"/>
    </source>
</evidence>
<evidence type="ECO:0000313" key="4">
    <source>
        <dbReference type="EMBL" id="WTP51209.1"/>
    </source>
</evidence>
<dbReference type="InterPro" id="IPR051918">
    <property type="entry name" value="STPP_CPPED1"/>
</dbReference>
<dbReference type="SUPFAM" id="SSF49363">
    <property type="entry name" value="Purple acid phosphatase, N-terminal domain"/>
    <property type="match status" value="1"/>
</dbReference>
<dbReference type="PANTHER" id="PTHR43143:SF1">
    <property type="entry name" value="SERINE_THREONINE-PROTEIN PHOSPHATASE CPPED1"/>
    <property type="match status" value="1"/>
</dbReference>
<dbReference type="InterPro" id="IPR008963">
    <property type="entry name" value="Purple_acid_Pase-like_N"/>
</dbReference>
<dbReference type="InterPro" id="IPR015914">
    <property type="entry name" value="PAPs_N"/>
</dbReference>
<feature type="domain" description="Purple acid phosphatase N-terminal" evidence="3">
    <location>
        <begin position="41"/>
        <end position="126"/>
    </location>
</feature>
<dbReference type="Pfam" id="PF16656">
    <property type="entry name" value="Pur_ac_phosph_N"/>
    <property type="match status" value="1"/>
</dbReference>
<evidence type="ECO:0000259" key="3">
    <source>
        <dbReference type="Pfam" id="PF16656"/>
    </source>
</evidence>
<evidence type="ECO:0000256" key="1">
    <source>
        <dbReference type="ARBA" id="ARBA00022729"/>
    </source>
</evidence>
<dbReference type="Gene3D" id="3.60.21.10">
    <property type="match status" value="1"/>
</dbReference>
<proteinExistence type="predicted"/>